<dbReference type="Gene3D" id="1.20.1600.10">
    <property type="entry name" value="Outer membrane efflux proteins (OEP)"/>
    <property type="match status" value="1"/>
</dbReference>
<dbReference type="InterPro" id="IPR051906">
    <property type="entry name" value="TolC-like"/>
</dbReference>
<keyword evidence="3" id="KW-0813">Transport</keyword>
<dbReference type="EMBL" id="VXRY01000537">
    <property type="protein sequence ID" value="MXY34979.1"/>
    <property type="molecule type" value="Genomic_DNA"/>
</dbReference>
<comment type="caution">
    <text evidence="9">The sequence shown here is derived from an EMBL/GenBank/DDBJ whole genome shotgun (WGS) entry which is preliminary data.</text>
</comment>
<dbReference type="SUPFAM" id="SSF56954">
    <property type="entry name" value="Outer membrane efflux proteins (OEP)"/>
    <property type="match status" value="1"/>
</dbReference>
<dbReference type="PANTHER" id="PTHR30026:SF22">
    <property type="entry name" value="OUTER MEMBRANE EFFLUX PROTEIN"/>
    <property type="match status" value="1"/>
</dbReference>
<evidence type="ECO:0000256" key="6">
    <source>
        <dbReference type="ARBA" id="ARBA00023136"/>
    </source>
</evidence>
<gene>
    <name evidence="9" type="ORF">F4Y60_13035</name>
</gene>
<dbReference type="GO" id="GO:1990281">
    <property type="term" value="C:efflux pump complex"/>
    <property type="evidence" value="ECO:0007669"/>
    <property type="project" value="TreeGrafter"/>
</dbReference>
<dbReference type="Pfam" id="PF02321">
    <property type="entry name" value="OEP"/>
    <property type="match status" value="2"/>
</dbReference>
<dbReference type="GO" id="GO:0015562">
    <property type="term" value="F:efflux transmembrane transporter activity"/>
    <property type="evidence" value="ECO:0007669"/>
    <property type="project" value="InterPro"/>
</dbReference>
<keyword evidence="5" id="KW-0812">Transmembrane</keyword>
<protein>
    <submittedName>
        <fullName evidence="9">TolC family outer membrane protein</fullName>
    </submittedName>
</protein>
<evidence type="ECO:0000256" key="7">
    <source>
        <dbReference type="ARBA" id="ARBA00023237"/>
    </source>
</evidence>
<organism evidence="9">
    <name type="scientific">Boseongicola sp. SB0664_bin_43</name>
    <dbReference type="NCBI Taxonomy" id="2604844"/>
    <lineage>
        <taxon>Bacteria</taxon>
        <taxon>Pseudomonadati</taxon>
        <taxon>Pseudomonadota</taxon>
        <taxon>Alphaproteobacteria</taxon>
        <taxon>Rhodobacterales</taxon>
        <taxon>Paracoccaceae</taxon>
        <taxon>Boseongicola</taxon>
    </lineage>
</organism>
<dbReference type="GO" id="GO:0015288">
    <property type="term" value="F:porin activity"/>
    <property type="evidence" value="ECO:0007669"/>
    <property type="project" value="TreeGrafter"/>
</dbReference>
<dbReference type="PANTHER" id="PTHR30026">
    <property type="entry name" value="OUTER MEMBRANE PROTEIN TOLC"/>
    <property type="match status" value="1"/>
</dbReference>
<proteinExistence type="inferred from homology"/>
<evidence type="ECO:0000256" key="3">
    <source>
        <dbReference type="ARBA" id="ARBA00022448"/>
    </source>
</evidence>
<evidence type="ECO:0000256" key="4">
    <source>
        <dbReference type="ARBA" id="ARBA00022452"/>
    </source>
</evidence>
<accession>A0A6B0Y5J6</accession>
<evidence type="ECO:0000256" key="1">
    <source>
        <dbReference type="ARBA" id="ARBA00004442"/>
    </source>
</evidence>
<comment type="subcellular location">
    <subcellularLocation>
        <location evidence="1">Cell outer membrane</location>
    </subcellularLocation>
</comment>
<sequence>MLGWGEKAGLLAIGAALTVQPLMAQTLSDALAMAYRTSGLIEQNRAVLRAADEDVAQAVAALRPVVNYALGANYSDRMQNDRTSLAASLSVGLGLYDANRRQLAVDAAEETVLATRAALVDVENSVLLNAVTAYLGVRRSEAFVELRKNNVRLLTEHFRATRDRFEVGELSRTDVSVAEARLAAARSGLAAEEGNLARAREQYRATIGSYPETLLPPPRPPKVPDSEDEARAMARKHNPQLRQVQHQAKAVEIGVDRAARRRLPAISGTAGVEFNDDGEGTTSGGIQLSGPIYQGGTISSTMRKAQAQRDQVRAQLHTTGFIVDQQVSNAYSSLAVAEAGFEASEQQVSAAQLALQGVREEFRLGARASLEVLDQEQELLDAQTNRVSVEIDRHIAAYQVLDAIGVLTAASLGLDVPIYDPEAYYDAVKGAPARYASPQGEKLDRVLRAVGQE</sequence>
<dbReference type="NCBIfam" id="TIGR01844">
    <property type="entry name" value="type_I_sec_TolC"/>
    <property type="match status" value="1"/>
</dbReference>
<keyword evidence="7" id="KW-0998">Cell outer membrane</keyword>
<keyword evidence="6" id="KW-0472">Membrane</keyword>
<keyword evidence="4" id="KW-1134">Transmembrane beta strand</keyword>
<name>A0A6B0Y5J6_9RHOB</name>
<dbReference type="InterPro" id="IPR003423">
    <property type="entry name" value="OMP_efflux"/>
</dbReference>
<evidence type="ECO:0000256" key="8">
    <source>
        <dbReference type="SAM" id="MobiDB-lite"/>
    </source>
</evidence>
<dbReference type="InterPro" id="IPR010130">
    <property type="entry name" value="T1SS_OMP_TolC"/>
</dbReference>
<feature type="region of interest" description="Disordered" evidence="8">
    <location>
        <begin position="270"/>
        <end position="290"/>
    </location>
</feature>
<reference evidence="9" key="1">
    <citation type="submission" date="2019-09" db="EMBL/GenBank/DDBJ databases">
        <title>Characterisation of the sponge microbiome using genome-centric metagenomics.</title>
        <authorList>
            <person name="Engelberts J.P."/>
            <person name="Robbins S.J."/>
            <person name="De Goeij J.M."/>
            <person name="Aranda M."/>
            <person name="Bell S.C."/>
            <person name="Webster N.S."/>
        </authorList>
    </citation>
    <scope>NUCLEOTIDE SEQUENCE</scope>
    <source>
        <strain evidence="9">SB0664_bin_43</strain>
    </source>
</reference>
<evidence type="ECO:0000313" key="9">
    <source>
        <dbReference type="EMBL" id="MXY34979.1"/>
    </source>
</evidence>
<dbReference type="AlphaFoldDB" id="A0A6B0Y5J6"/>
<comment type="similarity">
    <text evidence="2">Belongs to the outer membrane factor (OMF) (TC 1.B.17) family.</text>
</comment>
<dbReference type="GO" id="GO:0009279">
    <property type="term" value="C:cell outer membrane"/>
    <property type="evidence" value="ECO:0007669"/>
    <property type="project" value="UniProtKB-SubCell"/>
</dbReference>
<evidence type="ECO:0000256" key="5">
    <source>
        <dbReference type="ARBA" id="ARBA00022692"/>
    </source>
</evidence>
<evidence type="ECO:0000256" key="2">
    <source>
        <dbReference type="ARBA" id="ARBA00007613"/>
    </source>
</evidence>